<dbReference type="Pfam" id="PF00018">
    <property type="entry name" value="SH3_1"/>
    <property type="match status" value="1"/>
</dbReference>
<proteinExistence type="predicted"/>
<organism evidence="5 6">
    <name type="scientific">Dissostichus mawsoni</name>
    <name type="common">Antarctic cod</name>
    <dbReference type="NCBI Taxonomy" id="36200"/>
    <lineage>
        <taxon>Eukaryota</taxon>
        <taxon>Metazoa</taxon>
        <taxon>Chordata</taxon>
        <taxon>Craniata</taxon>
        <taxon>Vertebrata</taxon>
        <taxon>Euteleostomi</taxon>
        <taxon>Actinopterygii</taxon>
        <taxon>Neopterygii</taxon>
        <taxon>Teleostei</taxon>
        <taxon>Neoteleostei</taxon>
        <taxon>Acanthomorphata</taxon>
        <taxon>Eupercaria</taxon>
        <taxon>Perciformes</taxon>
        <taxon>Notothenioidei</taxon>
        <taxon>Nototheniidae</taxon>
        <taxon>Dissostichus</taxon>
    </lineage>
</organism>
<dbReference type="Proteomes" id="UP000518266">
    <property type="component" value="Unassembled WGS sequence"/>
</dbReference>
<dbReference type="PANTHER" id="PTHR23176">
    <property type="entry name" value="RHO/RAC/CDC GTPASE-ACTIVATING PROTEIN"/>
    <property type="match status" value="1"/>
</dbReference>
<dbReference type="EMBL" id="JAAKFY010000008">
    <property type="protein sequence ID" value="KAF3853871.1"/>
    <property type="molecule type" value="Genomic_DNA"/>
</dbReference>
<evidence type="ECO:0000256" key="2">
    <source>
        <dbReference type="ARBA" id="ARBA00022468"/>
    </source>
</evidence>
<gene>
    <name evidence="5" type="ORF">F7725_014559</name>
</gene>
<dbReference type="GO" id="GO:0005737">
    <property type="term" value="C:cytoplasm"/>
    <property type="evidence" value="ECO:0007669"/>
    <property type="project" value="TreeGrafter"/>
</dbReference>
<accession>A0A7J5YYG9</accession>
<dbReference type="AlphaFoldDB" id="A0A7J5YYG9"/>
<reference evidence="5 6" key="1">
    <citation type="submission" date="2020-03" db="EMBL/GenBank/DDBJ databases">
        <title>Dissostichus mawsoni Genome sequencing and assembly.</title>
        <authorList>
            <person name="Park H."/>
        </authorList>
    </citation>
    <scope>NUCLEOTIDE SEQUENCE [LARGE SCALE GENOMIC DNA]</scope>
    <source>
        <strain evidence="5">DM0001</strain>
        <tissue evidence="5">Muscle</tissue>
    </source>
</reference>
<dbReference type="InterPro" id="IPR050729">
    <property type="entry name" value="Rho-GAP"/>
</dbReference>
<evidence type="ECO:0000313" key="6">
    <source>
        <dbReference type="Proteomes" id="UP000518266"/>
    </source>
</evidence>
<evidence type="ECO:0000313" key="5">
    <source>
        <dbReference type="EMBL" id="KAF3853871.1"/>
    </source>
</evidence>
<evidence type="ECO:0000256" key="1">
    <source>
        <dbReference type="ARBA" id="ARBA00022443"/>
    </source>
</evidence>
<protein>
    <recommendedName>
        <fullName evidence="4">SH3 domain-containing protein</fullName>
    </recommendedName>
</protein>
<name>A0A7J5YYG9_DISMA</name>
<dbReference type="OrthoDB" id="79452at2759"/>
<feature type="domain" description="SH3" evidence="4">
    <location>
        <begin position="1"/>
        <end position="62"/>
    </location>
</feature>
<dbReference type="Gene3D" id="2.30.30.40">
    <property type="entry name" value="SH3 Domains"/>
    <property type="match status" value="1"/>
</dbReference>
<keyword evidence="6" id="KW-1185">Reference proteome</keyword>
<keyword evidence="1 3" id="KW-0728">SH3 domain</keyword>
<keyword evidence="2" id="KW-0343">GTPase activation</keyword>
<comment type="caution">
    <text evidence="5">The sequence shown here is derived from an EMBL/GenBank/DDBJ whole genome shotgun (WGS) entry which is preliminary data.</text>
</comment>
<dbReference type="InterPro" id="IPR036028">
    <property type="entry name" value="SH3-like_dom_sf"/>
</dbReference>
<evidence type="ECO:0000256" key="3">
    <source>
        <dbReference type="PROSITE-ProRule" id="PRU00192"/>
    </source>
</evidence>
<dbReference type="InterPro" id="IPR001452">
    <property type="entry name" value="SH3_domain"/>
</dbReference>
<dbReference type="PANTHER" id="PTHR23176:SF104">
    <property type="entry name" value="RHO GTPASE-ACTIVATING PROTEIN 27"/>
    <property type="match status" value="1"/>
</dbReference>
<sequence length="73" mass="8890">MELVLVQHDFEYTSKDGRLVSIKPNESYILVSRTNEHWWHVRKDLHTRPFYVPAQYVKELPTIMNTLLRWIHL</sequence>
<dbReference type="SUPFAM" id="SSF50044">
    <property type="entry name" value="SH3-domain"/>
    <property type="match status" value="1"/>
</dbReference>
<dbReference type="PROSITE" id="PS50002">
    <property type="entry name" value="SH3"/>
    <property type="match status" value="1"/>
</dbReference>
<evidence type="ECO:0000259" key="4">
    <source>
        <dbReference type="PROSITE" id="PS50002"/>
    </source>
</evidence>
<dbReference type="GO" id="GO:0005096">
    <property type="term" value="F:GTPase activator activity"/>
    <property type="evidence" value="ECO:0007669"/>
    <property type="project" value="UniProtKB-KW"/>
</dbReference>